<dbReference type="InterPro" id="IPR007593">
    <property type="entry name" value="CD225/Dispanin_fam"/>
</dbReference>
<evidence type="ECO:0000256" key="6">
    <source>
        <dbReference type="SAM" id="MobiDB-lite"/>
    </source>
</evidence>
<gene>
    <name evidence="8" type="ORF">CCMP2556_LOCUS54338</name>
</gene>
<accession>A0ABP0SXG4</accession>
<name>A0ABP0SXG4_9DINO</name>
<comment type="caution">
    <text evidence="8">The sequence shown here is derived from an EMBL/GenBank/DDBJ whole genome shotgun (WGS) entry which is preliminary data.</text>
</comment>
<dbReference type="EMBL" id="CAXAMN010028539">
    <property type="protein sequence ID" value="CAK9116880.1"/>
    <property type="molecule type" value="Genomic_DNA"/>
</dbReference>
<dbReference type="Proteomes" id="UP001642484">
    <property type="component" value="Unassembled WGS sequence"/>
</dbReference>
<reference evidence="8 9" key="1">
    <citation type="submission" date="2024-02" db="EMBL/GenBank/DDBJ databases">
        <authorList>
            <person name="Chen Y."/>
            <person name="Shah S."/>
            <person name="Dougan E. K."/>
            <person name="Thang M."/>
            <person name="Chan C."/>
        </authorList>
    </citation>
    <scope>NUCLEOTIDE SEQUENCE [LARGE SCALE GENOMIC DNA]</scope>
</reference>
<evidence type="ECO:0000256" key="5">
    <source>
        <dbReference type="ARBA" id="ARBA00023136"/>
    </source>
</evidence>
<keyword evidence="3 7" id="KW-0812">Transmembrane</keyword>
<feature type="transmembrane region" description="Helical" evidence="7">
    <location>
        <begin position="12"/>
        <end position="29"/>
    </location>
</feature>
<feature type="compositionally biased region" description="Acidic residues" evidence="6">
    <location>
        <begin position="293"/>
        <end position="330"/>
    </location>
</feature>
<evidence type="ECO:0000256" key="1">
    <source>
        <dbReference type="ARBA" id="ARBA00004370"/>
    </source>
</evidence>
<keyword evidence="5 7" id="KW-0472">Membrane</keyword>
<feature type="transmembrane region" description="Helical" evidence="7">
    <location>
        <begin position="41"/>
        <end position="67"/>
    </location>
</feature>
<feature type="region of interest" description="Disordered" evidence="6">
    <location>
        <begin position="291"/>
        <end position="342"/>
    </location>
</feature>
<evidence type="ECO:0000256" key="7">
    <source>
        <dbReference type="SAM" id="Phobius"/>
    </source>
</evidence>
<keyword evidence="9" id="KW-1185">Reference proteome</keyword>
<feature type="transmembrane region" description="Helical" evidence="7">
    <location>
        <begin position="103"/>
        <end position="123"/>
    </location>
</feature>
<evidence type="ECO:0000313" key="8">
    <source>
        <dbReference type="EMBL" id="CAK9116880.1"/>
    </source>
</evidence>
<feature type="transmembrane region" description="Helical" evidence="7">
    <location>
        <begin position="263"/>
        <end position="283"/>
    </location>
</feature>
<comment type="similarity">
    <text evidence="2">Belongs to the CD225/Dispanin family.</text>
</comment>
<feature type="transmembrane region" description="Helical" evidence="7">
    <location>
        <begin position="159"/>
        <end position="180"/>
    </location>
</feature>
<dbReference type="Pfam" id="PF04505">
    <property type="entry name" value="CD225"/>
    <property type="match status" value="1"/>
</dbReference>
<sequence length="342" mass="37552">MPLGSDGKLRRPQVFISFTSSLIASLLLGGGSKPLDTMRRAAGNAIGFLGRGSSQFTLVIGVVYMWYHHPKFALKYSECGWSDEAGSQWVDCNQEWASNFGMASLPFMTPLLVGLIGVFMYRPVLLQVQGFPRNFLQYGIWLVFQGIFANFGYCGKLGVMNGYFSVFVGILAFIGQITGLETDRMLKLKGSKVIDCVGDDPDPSRSMEDMSKIQDYYPWTLISALFCPIFGGMGVYHSYNVQKLKKKKDLNAARLSSARAAKWGLWAIMVGMVILGSATIIGLTNGRVAPQPIEEDDGDDYGYGDVGDDGDDGDDGDAGDDDGDTKEDETAERRLHLRQHHA</sequence>
<keyword evidence="4 7" id="KW-1133">Transmembrane helix</keyword>
<proteinExistence type="inferred from homology"/>
<organism evidence="8 9">
    <name type="scientific">Durusdinium trenchii</name>
    <dbReference type="NCBI Taxonomy" id="1381693"/>
    <lineage>
        <taxon>Eukaryota</taxon>
        <taxon>Sar</taxon>
        <taxon>Alveolata</taxon>
        <taxon>Dinophyceae</taxon>
        <taxon>Suessiales</taxon>
        <taxon>Symbiodiniaceae</taxon>
        <taxon>Durusdinium</taxon>
    </lineage>
</organism>
<evidence type="ECO:0000256" key="4">
    <source>
        <dbReference type="ARBA" id="ARBA00022989"/>
    </source>
</evidence>
<evidence type="ECO:0000256" key="3">
    <source>
        <dbReference type="ARBA" id="ARBA00022692"/>
    </source>
</evidence>
<evidence type="ECO:0000256" key="2">
    <source>
        <dbReference type="ARBA" id="ARBA00006843"/>
    </source>
</evidence>
<feature type="transmembrane region" description="Helical" evidence="7">
    <location>
        <begin position="216"/>
        <end position="239"/>
    </location>
</feature>
<comment type="subcellular location">
    <subcellularLocation>
        <location evidence="1">Membrane</location>
    </subcellularLocation>
</comment>
<protein>
    <submittedName>
        <fullName evidence="8">Uncharacterized protein</fullName>
    </submittedName>
</protein>
<evidence type="ECO:0000313" key="9">
    <source>
        <dbReference type="Proteomes" id="UP001642484"/>
    </source>
</evidence>